<reference evidence="2" key="1">
    <citation type="submission" date="2021-12" db="EMBL/GenBank/DDBJ databases">
        <authorList>
            <person name="King R."/>
        </authorList>
    </citation>
    <scope>NUCLEOTIDE SEQUENCE</scope>
</reference>
<keyword evidence="3" id="KW-1185">Reference proteome</keyword>
<dbReference type="PROSITE" id="PS00028">
    <property type="entry name" value="ZINC_FINGER_C2H2_1"/>
    <property type="match status" value="1"/>
</dbReference>
<gene>
    <name evidence="2" type="ORF">DIATSA_LOCUS10319</name>
</gene>
<name>A0A9N9RAH3_9NEOP</name>
<dbReference type="Proteomes" id="UP001153714">
    <property type="component" value="Chromosome 5"/>
</dbReference>
<protein>
    <recommendedName>
        <fullName evidence="1">C2H2-type domain-containing protein</fullName>
    </recommendedName>
</protein>
<evidence type="ECO:0000259" key="1">
    <source>
        <dbReference type="PROSITE" id="PS00028"/>
    </source>
</evidence>
<accession>A0A9N9RAH3</accession>
<reference evidence="2" key="2">
    <citation type="submission" date="2022-10" db="EMBL/GenBank/DDBJ databases">
        <authorList>
            <consortium name="ENA_rothamsted_submissions"/>
            <consortium name="culmorum"/>
            <person name="King R."/>
        </authorList>
    </citation>
    <scope>NUCLEOTIDE SEQUENCE</scope>
</reference>
<organism evidence="2 3">
    <name type="scientific">Diatraea saccharalis</name>
    <name type="common">sugarcane borer</name>
    <dbReference type="NCBI Taxonomy" id="40085"/>
    <lineage>
        <taxon>Eukaryota</taxon>
        <taxon>Metazoa</taxon>
        <taxon>Ecdysozoa</taxon>
        <taxon>Arthropoda</taxon>
        <taxon>Hexapoda</taxon>
        <taxon>Insecta</taxon>
        <taxon>Pterygota</taxon>
        <taxon>Neoptera</taxon>
        <taxon>Endopterygota</taxon>
        <taxon>Lepidoptera</taxon>
        <taxon>Glossata</taxon>
        <taxon>Ditrysia</taxon>
        <taxon>Pyraloidea</taxon>
        <taxon>Crambidae</taxon>
        <taxon>Crambinae</taxon>
        <taxon>Diatraea</taxon>
    </lineage>
</organism>
<dbReference type="EMBL" id="OU893336">
    <property type="protein sequence ID" value="CAG9792832.1"/>
    <property type="molecule type" value="Genomic_DNA"/>
</dbReference>
<proteinExistence type="predicted"/>
<dbReference type="OrthoDB" id="6365676at2759"/>
<dbReference type="InterPro" id="IPR013087">
    <property type="entry name" value="Znf_C2H2_type"/>
</dbReference>
<evidence type="ECO:0000313" key="3">
    <source>
        <dbReference type="Proteomes" id="UP001153714"/>
    </source>
</evidence>
<feature type="domain" description="C2H2-type" evidence="1">
    <location>
        <begin position="3"/>
        <end position="24"/>
    </location>
</feature>
<sequence length="48" mass="5403">MDCHQCGEHFETQAACMRHHIAEHPRTSFFSSTERHICEICGASLAVS</sequence>
<dbReference type="AlphaFoldDB" id="A0A9N9RAH3"/>
<evidence type="ECO:0000313" key="2">
    <source>
        <dbReference type="EMBL" id="CAG9792832.1"/>
    </source>
</evidence>